<dbReference type="EMBL" id="MCFE01000410">
    <property type="protein sequence ID" value="ORX89949.1"/>
    <property type="molecule type" value="Genomic_DNA"/>
</dbReference>
<dbReference type="InterPro" id="IPR004698">
    <property type="entry name" value="Zn/Fe_permease_fun/pln"/>
</dbReference>
<evidence type="ECO:0000256" key="9">
    <source>
        <dbReference type="SAM" id="SignalP"/>
    </source>
</evidence>
<sequence length="359" mass="38571">MRDFFLSSLVVIVFLGCTIPSVRAERLLKQELDAEEDSCLSGPLTDYKQGLHIGAIFIIMGTSALGSFFSMLIRSFPNFKLGKDIIAVGKHFGTGVILATGFIHMFPGAMESLSNPCIGEFGEVYEAWAGLFAMLSALALLMIEYGASVIYEKYQARRGADSAEFHFSDESSADLEKNKSPEMSGCHHHHGGLLEGETIDRTISTCLLEFGIALHSVLIGVAVGVASGSEFSSLLIAVVFHQFFEGLALGARVEDLNIKSRAFAYASSLLYTLITPTGVAIGVGIHSTYNPHGATALLVNGVFDSVSAGILFYMAFVELMSTDYHNNPVFMRSSVTLKGACFLALWCGAAVMAVIGIWA</sequence>
<dbReference type="InParanoid" id="A0A1Y1W2C7"/>
<evidence type="ECO:0000256" key="4">
    <source>
        <dbReference type="ARBA" id="ARBA00022692"/>
    </source>
</evidence>
<evidence type="ECO:0000313" key="11">
    <source>
        <dbReference type="EMBL" id="ORX89949.1"/>
    </source>
</evidence>
<evidence type="ECO:0000256" key="5">
    <source>
        <dbReference type="ARBA" id="ARBA00022989"/>
    </source>
</evidence>
<dbReference type="EMBL" id="MCFE01001109">
    <property type="protein sequence ID" value="ORX67700.1"/>
    <property type="molecule type" value="Genomic_DNA"/>
</dbReference>
<feature type="transmembrane region" description="Helical" evidence="8">
    <location>
        <begin position="337"/>
        <end position="358"/>
    </location>
</feature>
<dbReference type="FunCoup" id="A0A1Y1W2C7">
    <property type="interactions" value="442"/>
</dbReference>
<dbReference type="PANTHER" id="PTHR11040">
    <property type="entry name" value="ZINC/IRON TRANSPORTER"/>
    <property type="match status" value="1"/>
</dbReference>
<feature type="transmembrane region" description="Helical" evidence="8">
    <location>
        <begin position="127"/>
        <end position="151"/>
    </location>
</feature>
<keyword evidence="7 8" id="KW-0472">Membrane</keyword>
<feature type="transmembrane region" description="Helical" evidence="8">
    <location>
        <begin position="263"/>
        <end position="285"/>
    </location>
</feature>
<evidence type="ECO:0000256" key="1">
    <source>
        <dbReference type="ARBA" id="ARBA00004141"/>
    </source>
</evidence>
<feature type="transmembrane region" description="Helical" evidence="8">
    <location>
        <begin position="297"/>
        <end position="316"/>
    </location>
</feature>
<dbReference type="InterPro" id="IPR003689">
    <property type="entry name" value="ZIP"/>
</dbReference>
<dbReference type="AlphaFoldDB" id="A0A1Y1W2C7"/>
<keyword evidence="12" id="KW-1185">Reference proteome</keyword>
<dbReference type="PANTHER" id="PTHR11040:SF44">
    <property type="entry name" value="PROTEIN ZNTC-RELATED"/>
    <property type="match status" value="1"/>
</dbReference>
<evidence type="ECO:0000313" key="10">
    <source>
        <dbReference type="EMBL" id="ORX67700.1"/>
    </source>
</evidence>
<comment type="subcellular location">
    <subcellularLocation>
        <location evidence="1 8">Membrane</location>
        <topology evidence="1 8">Multi-pass membrane protein</topology>
    </subcellularLocation>
</comment>
<keyword evidence="6 8" id="KW-0406">Ion transport</keyword>
<evidence type="ECO:0000256" key="6">
    <source>
        <dbReference type="ARBA" id="ARBA00023065"/>
    </source>
</evidence>
<evidence type="ECO:0000313" key="12">
    <source>
        <dbReference type="Proteomes" id="UP000193498"/>
    </source>
</evidence>
<dbReference type="NCBIfam" id="TIGR00820">
    <property type="entry name" value="zip"/>
    <property type="match status" value="1"/>
</dbReference>
<dbReference type="OrthoDB" id="448280at2759"/>
<evidence type="ECO:0000256" key="2">
    <source>
        <dbReference type="ARBA" id="ARBA00006939"/>
    </source>
</evidence>
<name>A0A1Y1W2C7_9FUNG</name>
<comment type="similarity">
    <text evidence="2 8">Belongs to the ZIP transporter (TC 2.A.5) family.</text>
</comment>
<keyword evidence="9" id="KW-0732">Signal</keyword>
<keyword evidence="4 8" id="KW-0812">Transmembrane</keyword>
<feature type="transmembrane region" description="Helical" evidence="8">
    <location>
        <begin position="85"/>
        <end position="107"/>
    </location>
</feature>
<reference evidence="10 12" key="1">
    <citation type="submission" date="2016-07" db="EMBL/GenBank/DDBJ databases">
        <title>Pervasive Adenine N6-methylation of Active Genes in Fungi.</title>
        <authorList>
            <consortium name="DOE Joint Genome Institute"/>
            <person name="Mondo S.J."/>
            <person name="Dannebaum R.O."/>
            <person name="Kuo R.C."/>
            <person name="Labutti K."/>
            <person name="Haridas S."/>
            <person name="Kuo A."/>
            <person name="Salamov A."/>
            <person name="Ahrendt S.R."/>
            <person name="Lipzen A."/>
            <person name="Sullivan W."/>
            <person name="Andreopoulos W.B."/>
            <person name="Clum A."/>
            <person name="Lindquist E."/>
            <person name="Daum C."/>
            <person name="Ramamoorthy G.K."/>
            <person name="Gryganskyi A."/>
            <person name="Culley D."/>
            <person name="Magnuson J.K."/>
            <person name="James T.Y."/>
            <person name="O'Malley M.A."/>
            <person name="Stajich J.E."/>
            <person name="Spatafora J.W."/>
            <person name="Visel A."/>
            <person name="Grigoriev I.V."/>
        </authorList>
    </citation>
    <scope>NUCLEOTIDE SEQUENCE [LARGE SCALE GENOMIC DNA]</scope>
    <source>
        <strain evidence="10 12">CBS 931.73</strain>
    </source>
</reference>
<dbReference type="GO" id="GO:0005886">
    <property type="term" value="C:plasma membrane"/>
    <property type="evidence" value="ECO:0007669"/>
    <property type="project" value="TreeGrafter"/>
</dbReference>
<comment type="caution">
    <text evidence="10">The sequence shown here is derived from an EMBL/GenBank/DDBJ whole genome shotgun (WGS) entry which is preliminary data.</text>
</comment>
<feature type="transmembrane region" description="Helical" evidence="8">
    <location>
        <begin position="206"/>
        <end position="225"/>
    </location>
</feature>
<dbReference type="PROSITE" id="PS51257">
    <property type="entry name" value="PROKAR_LIPOPROTEIN"/>
    <property type="match status" value="1"/>
</dbReference>
<dbReference type="STRING" id="1314790.A0A1Y1W2C7"/>
<evidence type="ECO:0000256" key="7">
    <source>
        <dbReference type="ARBA" id="ARBA00023136"/>
    </source>
</evidence>
<gene>
    <name evidence="11" type="ORF">K493DRAFT_340300</name>
    <name evidence="10" type="ORF">K493DRAFT_364522</name>
</gene>
<evidence type="ECO:0000256" key="3">
    <source>
        <dbReference type="ARBA" id="ARBA00022448"/>
    </source>
</evidence>
<evidence type="ECO:0000256" key="8">
    <source>
        <dbReference type="RuleBase" id="RU362088"/>
    </source>
</evidence>
<feature type="transmembrane region" description="Helical" evidence="8">
    <location>
        <begin position="51"/>
        <end position="73"/>
    </location>
</feature>
<dbReference type="Proteomes" id="UP000193498">
    <property type="component" value="Unassembled WGS sequence"/>
</dbReference>
<protein>
    <submittedName>
        <fullName evidence="10">ZIP zinc/iron transport family</fullName>
    </submittedName>
</protein>
<dbReference type="GO" id="GO:0005385">
    <property type="term" value="F:zinc ion transmembrane transporter activity"/>
    <property type="evidence" value="ECO:0007669"/>
    <property type="project" value="InterPro"/>
</dbReference>
<feature type="transmembrane region" description="Helical" evidence="8">
    <location>
        <begin position="231"/>
        <end position="251"/>
    </location>
</feature>
<proteinExistence type="inferred from homology"/>
<feature type="signal peptide" evidence="9">
    <location>
        <begin position="1"/>
        <end position="24"/>
    </location>
</feature>
<keyword evidence="5 8" id="KW-1133">Transmembrane helix</keyword>
<accession>A0A1Y1W2C7</accession>
<organism evidence="10 12">
    <name type="scientific">Basidiobolus meristosporus CBS 931.73</name>
    <dbReference type="NCBI Taxonomy" id="1314790"/>
    <lineage>
        <taxon>Eukaryota</taxon>
        <taxon>Fungi</taxon>
        <taxon>Fungi incertae sedis</taxon>
        <taxon>Zoopagomycota</taxon>
        <taxon>Entomophthoromycotina</taxon>
        <taxon>Basidiobolomycetes</taxon>
        <taxon>Basidiobolales</taxon>
        <taxon>Basidiobolaceae</taxon>
        <taxon>Basidiobolus</taxon>
    </lineage>
</organism>
<feature type="chain" id="PRO_5011907630" evidence="9">
    <location>
        <begin position="25"/>
        <end position="359"/>
    </location>
</feature>
<keyword evidence="3 8" id="KW-0813">Transport</keyword>
<dbReference type="Pfam" id="PF02535">
    <property type="entry name" value="Zip"/>
    <property type="match status" value="1"/>
</dbReference>